<organism evidence="6 7">
    <name type="scientific">Carex littledalei</name>
    <dbReference type="NCBI Taxonomy" id="544730"/>
    <lineage>
        <taxon>Eukaryota</taxon>
        <taxon>Viridiplantae</taxon>
        <taxon>Streptophyta</taxon>
        <taxon>Embryophyta</taxon>
        <taxon>Tracheophyta</taxon>
        <taxon>Spermatophyta</taxon>
        <taxon>Magnoliopsida</taxon>
        <taxon>Liliopsida</taxon>
        <taxon>Poales</taxon>
        <taxon>Cyperaceae</taxon>
        <taxon>Cyperoideae</taxon>
        <taxon>Cariceae</taxon>
        <taxon>Carex</taxon>
        <taxon>Carex subgen. Euthyceras</taxon>
    </lineage>
</organism>
<evidence type="ECO:0000256" key="3">
    <source>
        <dbReference type="PROSITE-ProRule" id="PRU00221"/>
    </source>
</evidence>
<evidence type="ECO:0000256" key="1">
    <source>
        <dbReference type="ARBA" id="ARBA00022574"/>
    </source>
</evidence>
<keyword evidence="2" id="KW-0677">Repeat</keyword>
<dbReference type="PROSITE" id="PS00678">
    <property type="entry name" value="WD_REPEATS_1"/>
    <property type="match status" value="1"/>
</dbReference>
<reference evidence="6" key="1">
    <citation type="submission" date="2020-01" db="EMBL/GenBank/DDBJ databases">
        <title>Genome sequence of Kobresia littledalei, the first chromosome-level genome in the family Cyperaceae.</title>
        <authorList>
            <person name="Qu G."/>
        </authorList>
    </citation>
    <scope>NUCLEOTIDE SEQUENCE</scope>
    <source>
        <strain evidence="6">C.B.Clarke</strain>
        <tissue evidence="6">Leaf</tissue>
    </source>
</reference>
<dbReference type="PANTHER" id="PTHR46866">
    <property type="entry name" value="GH12955P"/>
    <property type="match status" value="1"/>
</dbReference>
<evidence type="ECO:0000313" key="7">
    <source>
        <dbReference type="Proteomes" id="UP000623129"/>
    </source>
</evidence>
<keyword evidence="6" id="KW-0418">Kinase</keyword>
<dbReference type="PANTHER" id="PTHR46866:SF1">
    <property type="entry name" value="GH12955P"/>
    <property type="match status" value="1"/>
</dbReference>
<evidence type="ECO:0000256" key="2">
    <source>
        <dbReference type="ARBA" id="ARBA00022737"/>
    </source>
</evidence>
<dbReference type="Proteomes" id="UP000623129">
    <property type="component" value="Unassembled WGS sequence"/>
</dbReference>
<dbReference type="InterPro" id="IPR011989">
    <property type="entry name" value="ARM-like"/>
</dbReference>
<comment type="caution">
    <text evidence="6">The sequence shown here is derived from an EMBL/GenBank/DDBJ whole genome shotgun (WGS) entry which is preliminary data.</text>
</comment>
<dbReference type="InterPro" id="IPR036322">
    <property type="entry name" value="WD40_repeat_dom_sf"/>
</dbReference>
<dbReference type="InterPro" id="IPR019775">
    <property type="entry name" value="WD40_repeat_CS"/>
</dbReference>
<dbReference type="Gene3D" id="1.10.1540.10">
    <property type="entry name" value="BEACH domain"/>
    <property type="match status" value="1"/>
</dbReference>
<keyword evidence="7" id="KW-1185">Reference proteome</keyword>
<accession>A0A833VTH1</accession>
<name>A0A833VTH1_9POAL</name>
<dbReference type="SUPFAM" id="SSF48371">
    <property type="entry name" value="ARM repeat"/>
    <property type="match status" value="1"/>
</dbReference>
<dbReference type="SUPFAM" id="SSF81837">
    <property type="entry name" value="BEACH domain"/>
    <property type="match status" value="1"/>
</dbReference>
<protein>
    <submittedName>
        <fullName evidence="6">Putative inactive serine/threonine-protein kinase lvsG isoform X1</fullName>
    </submittedName>
</protein>
<dbReference type="InterPro" id="IPR001680">
    <property type="entry name" value="WD40_rpt"/>
</dbReference>
<dbReference type="InterPro" id="IPR016024">
    <property type="entry name" value="ARM-type_fold"/>
</dbReference>
<dbReference type="PROSITE" id="PS50294">
    <property type="entry name" value="WD_REPEATS_REGION"/>
    <property type="match status" value="1"/>
</dbReference>
<feature type="repeat" description="WD" evidence="3">
    <location>
        <begin position="1193"/>
        <end position="1233"/>
    </location>
</feature>
<feature type="region of interest" description="Disordered" evidence="4">
    <location>
        <begin position="906"/>
        <end position="928"/>
    </location>
</feature>
<dbReference type="Gene3D" id="2.130.10.10">
    <property type="entry name" value="YVTN repeat-like/Quinoprotein amine dehydrogenase"/>
    <property type="match status" value="2"/>
</dbReference>
<dbReference type="Pfam" id="PF02138">
    <property type="entry name" value="Beach"/>
    <property type="match status" value="1"/>
</dbReference>
<keyword evidence="1 3" id="KW-0853">WD repeat</keyword>
<dbReference type="PROSITE" id="PS50082">
    <property type="entry name" value="WD_REPEATS_2"/>
    <property type="match status" value="1"/>
</dbReference>
<dbReference type="SMART" id="SM01026">
    <property type="entry name" value="Beach"/>
    <property type="match status" value="1"/>
</dbReference>
<evidence type="ECO:0000313" key="6">
    <source>
        <dbReference type="EMBL" id="KAF3334528.1"/>
    </source>
</evidence>
<dbReference type="SMART" id="SM00320">
    <property type="entry name" value="WD40"/>
    <property type="match status" value="5"/>
</dbReference>
<dbReference type="InterPro" id="IPR015943">
    <property type="entry name" value="WD40/YVTN_repeat-like_dom_sf"/>
</dbReference>
<dbReference type="PROSITE" id="PS50197">
    <property type="entry name" value="BEACH"/>
    <property type="match status" value="1"/>
</dbReference>
<sequence>MHELGVSHGNVKPSTIHLTDSLWAWLSITDTRLVKQNSGFPEKPFQGKECLCKMSSLEFDLVGSSEWKAGFEKWWKGQMSNFDYLLLLNKLAGRRWSDPTFHIVMPWVIDFTEKPDKSSKSGWRDLTKSKWRLAKGDEQLDFTYASSEVPHHVSDECLSELAVCSYKARRLPLSLLRSAVRQVYEPNEYPSTMVRLYQWTPDECIPEFYTDPRVFVSLHSKMSDLAVPPWAGSREEFIKLHREALESDVVSRNLHHWIDLTFGYKMSGDHAVEAKNVMLPHADVARPRSIGRRQLFTKPHPMRNFANDPLYYLESLEEAILFSDHELGLDSVYDYHENFDREISCQPVMGLQVPMPGLILEFDSGTFMDCFEETEDRMPVGYPEMLNWKQKSCNSAVFSQNCANDVFSVGCILAELYLHKPFFNPVSLQAYRECGVMPALMQELPPHVALLVQSCIERDWKRRPSAKGLLDSKYFPQTFRSTYTFLAPLQLNCSPALRLKYACMLASKGALKAMGSLAAEACVPFCVQLILTALPDAEAETAVSLLRELLRCLTRQATRDLILPLIQKILQASEYSHLKISILQDSFVHDLWKKIGKEAYMENVHSLIIANLFNTPNKQSALAASVVLIGSCEDLGIPFTIHQTILPLIQYFGKGICDDGIDTLVRIGGTFGENFIAKHLLPLLKGAIVYCTDPSQINKPEPQQSWNSLALIDCLSTLDGLISVLSVQSVLKEFIQDQTLLHVKILTHNQLDLHVTQVAATTLTRLCQRIGPEQTVVHILPQMKELFAELAFNSSAIGPSSSDKDLKLSEQKLHNYKLESRRDLMLVLYPFLASFMGIEKLRQCCSTWFLLEQSLLKFYNWKWDSYGEAYRSSKESATTSQTGIFVKSSSDPARILLNGAGWSKPQSQATRSIIPPARPGPDRESEPAVATSDYVPWFWYPGLAVDDSSSCSFSFSFSSSACKVKGMAFHSVRAHPGVVRSVATCSDECTVFTAGVGPCFRGSVQRWDLATASCVSGYDGHDEVVNSICTLSNTSRVVSCDGTIHVWNAITGKLITAYAECGTATGAATSSSVRGISRVESEQPSVLTPNGLTGGILSSSFTGGALYTCLHFLEAEDRLVAGMGNGSLRYIDIEREQKLHLWRSESVENSLSSVVSAVCSGPQASTSCCTAVGLSSGNCRLLDSRSGTIVAAWRAHDGYITKLAALKDNMLVSSSLDKTLRLWDLRRNLGSQSCIIRGHTDGISSFSMWGQDIISVSRNKISLTSLSALSNNHQLVPQYLYSGKGVRNLSPISAIAVLPFSRLFIAGTEDGFLKICS</sequence>
<dbReference type="Pfam" id="PF00400">
    <property type="entry name" value="WD40"/>
    <property type="match status" value="2"/>
</dbReference>
<evidence type="ECO:0000259" key="5">
    <source>
        <dbReference type="PROSITE" id="PS50197"/>
    </source>
</evidence>
<dbReference type="OrthoDB" id="29306at2759"/>
<dbReference type="CDD" id="cd06071">
    <property type="entry name" value="Beach"/>
    <property type="match status" value="1"/>
</dbReference>
<gene>
    <name evidence="6" type="ORF">FCM35_KLT21132</name>
</gene>
<dbReference type="Gene3D" id="1.25.10.10">
    <property type="entry name" value="Leucine-rich Repeat Variant"/>
    <property type="match status" value="1"/>
</dbReference>
<dbReference type="GO" id="GO:0016301">
    <property type="term" value="F:kinase activity"/>
    <property type="evidence" value="ECO:0007669"/>
    <property type="project" value="UniProtKB-KW"/>
</dbReference>
<keyword evidence="6" id="KW-0808">Transferase</keyword>
<dbReference type="SUPFAM" id="SSF56112">
    <property type="entry name" value="Protein kinase-like (PK-like)"/>
    <property type="match status" value="1"/>
</dbReference>
<feature type="domain" description="BEACH" evidence="5">
    <location>
        <begin position="59"/>
        <end position="328"/>
    </location>
</feature>
<dbReference type="InterPro" id="IPR011009">
    <property type="entry name" value="Kinase-like_dom_sf"/>
</dbReference>
<dbReference type="Gene3D" id="1.10.510.10">
    <property type="entry name" value="Transferase(Phosphotransferase) domain 1"/>
    <property type="match status" value="1"/>
</dbReference>
<dbReference type="InterPro" id="IPR000409">
    <property type="entry name" value="BEACH_dom"/>
</dbReference>
<dbReference type="EMBL" id="SWLB01000009">
    <property type="protein sequence ID" value="KAF3334528.1"/>
    <property type="molecule type" value="Genomic_DNA"/>
</dbReference>
<dbReference type="SUPFAM" id="SSF50978">
    <property type="entry name" value="WD40 repeat-like"/>
    <property type="match status" value="1"/>
</dbReference>
<evidence type="ECO:0000256" key="4">
    <source>
        <dbReference type="SAM" id="MobiDB-lite"/>
    </source>
</evidence>
<dbReference type="InterPro" id="IPR036372">
    <property type="entry name" value="BEACH_dom_sf"/>
</dbReference>
<proteinExistence type="predicted"/>